<evidence type="ECO:0000313" key="2">
    <source>
        <dbReference type="EMBL" id="ERT02820.1"/>
    </source>
</evidence>
<feature type="compositionally biased region" description="Low complexity" evidence="1">
    <location>
        <begin position="246"/>
        <end position="255"/>
    </location>
</feature>
<dbReference type="Proteomes" id="UP000018087">
    <property type="component" value="Unassembled WGS sequence"/>
</dbReference>
<dbReference type="HOGENOM" id="CLU_079968_0_0_1"/>
<dbReference type="OrthoDB" id="10484837at2759"/>
<evidence type="ECO:0000313" key="3">
    <source>
        <dbReference type="Proteomes" id="UP000018087"/>
    </source>
</evidence>
<sequence length="303" mass="32425">MGFGDLFRSSKGPKRPSSFRMPTDCVPSSSSASRPHTSASSKLGRRGAIKSDHSSSGHCAGRIQNTLWVRPGTGYRQVQPADMASGIPPAHIPMPSSSSHRPRVSPRGPRQPDPLLAGNEAYPVDLSSVSGGFGVPFASTKPVPVSHVPVHTPTYVDYHAPAPTPAHTSSSRSQASSSHRPSHKHHSKREAQYEPERDTYEVSPLDAAFPPEVQRVLDRGFSSAASHGVSRNVSRVSTRGPSRNPSTAASSSSHSFAARAAEAQFAFDIGGYGPHTNHFVSPRYQPSYTSNSTGAYYNERGLF</sequence>
<dbReference type="EMBL" id="KI440842">
    <property type="protein sequence ID" value="ERT02820.1"/>
    <property type="molecule type" value="Genomic_DNA"/>
</dbReference>
<feature type="compositionally biased region" description="Low complexity" evidence="1">
    <location>
        <begin position="27"/>
        <end position="41"/>
    </location>
</feature>
<feature type="region of interest" description="Disordered" evidence="1">
    <location>
        <begin position="1"/>
        <end position="64"/>
    </location>
</feature>
<proteinExistence type="predicted"/>
<gene>
    <name evidence="2" type="ORF">HMPREF1624_01123</name>
</gene>
<protein>
    <submittedName>
        <fullName evidence="2">Uncharacterized protein</fullName>
    </submittedName>
</protein>
<evidence type="ECO:0000256" key="1">
    <source>
        <dbReference type="SAM" id="MobiDB-lite"/>
    </source>
</evidence>
<feature type="region of interest" description="Disordered" evidence="1">
    <location>
        <begin position="223"/>
        <end position="255"/>
    </location>
</feature>
<feature type="region of interest" description="Disordered" evidence="1">
    <location>
        <begin position="156"/>
        <end position="200"/>
    </location>
</feature>
<accession>U7Q6Z9</accession>
<keyword evidence="3" id="KW-1185">Reference proteome</keyword>
<feature type="compositionally biased region" description="Low complexity" evidence="1">
    <location>
        <begin position="165"/>
        <end position="179"/>
    </location>
</feature>
<reference evidence="3" key="1">
    <citation type="journal article" date="2014" name="Genome Announc.">
        <title>Genome sequence of the pathogenic fungus Sporothrix schenckii (ATCC 58251).</title>
        <authorList>
            <person name="Cuomo C.A."/>
            <person name="Rodriguez-Del Valle N."/>
            <person name="Perez-Sanchez L."/>
            <person name="Abouelleil A."/>
            <person name="Goldberg J."/>
            <person name="Young S."/>
            <person name="Zeng Q."/>
            <person name="Birren B.W."/>
        </authorList>
    </citation>
    <scope>NUCLEOTIDE SEQUENCE [LARGE SCALE GENOMIC DNA]</scope>
    <source>
        <strain evidence="3">ATCC 58251 / de Perez 2211183</strain>
    </source>
</reference>
<feature type="compositionally biased region" description="Polar residues" evidence="1">
    <location>
        <begin position="223"/>
        <end position="245"/>
    </location>
</feature>
<organism evidence="2 3">
    <name type="scientific">Sporothrix schenckii (strain ATCC 58251 / de Perez 2211183)</name>
    <name type="common">Rose-picker's disease fungus</name>
    <dbReference type="NCBI Taxonomy" id="1391915"/>
    <lineage>
        <taxon>Eukaryota</taxon>
        <taxon>Fungi</taxon>
        <taxon>Dikarya</taxon>
        <taxon>Ascomycota</taxon>
        <taxon>Pezizomycotina</taxon>
        <taxon>Sordariomycetes</taxon>
        <taxon>Sordariomycetidae</taxon>
        <taxon>Ophiostomatales</taxon>
        <taxon>Ophiostomataceae</taxon>
        <taxon>Sporothrix</taxon>
    </lineage>
</organism>
<feature type="region of interest" description="Disordered" evidence="1">
    <location>
        <begin position="78"/>
        <end position="119"/>
    </location>
</feature>
<dbReference type="AlphaFoldDB" id="U7Q6Z9"/>
<feature type="compositionally biased region" description="Basic and acidic residues" evidence="1">
    <location>
        <begin position="189"/>
        <end position="200"/>
    </location>
</feature>
<name>U7Q6Z9_SPOS1</name>